<dbReference type="STRING" id="133381.A0A2T9Y1S1"/>
<evidence type="ECO:0000259" key="4">
    <source>
        <dbReference type="Pfam" id="PF16211"/>
    </source>
</evidence>
<comment type="subcellular location">
    <subcellularLocation>
        <location evidence="2">Nucleus</location>
    </subcellularLocation>
</comment>
<dbReference type="GO" id="GO:0003677">
    <property type="term" value="F:DNA binding"/>
    <property type="evidence" value="ECO:0007669"/>
    <property type="project" value="UniProtKB-KW"/>
</dbReference>
<protein>
    <recommendedName>
        <fullName evidence="2">Histone H2A</fullName>
    </recommendedName>
</protein>
<feature type="domain" description="Core Histone H2A/H2B/H3" evidence="3">
    <location>
        <begin position="9"/>
        <end position="76"/>
    </location>
</feature>
<keyword evidence="7" id="KW-1185">Reference proteome</keyword>
<evidence type="ECO:0000259" key="3">
    <source>
        <dbReference type="Pfam" id="PF00125"/>
    </source>
</evidence>
<comment type="similarity">
    <text evidence="1 2">Belongs to the histone H2A family.</text>
</comment>
<dbReference type="Gene3D" id="1.10.20.10">
    <property type="entry name" value="Histone, subunit A"/>
    <property type="match status" value="1"/>
</dbReference>
<dbReference type="Proteomes" id="UP000245609">
    <property type="component" value="Unassembled WGS sequence"/>
</dbReference>
<dbReference type="SMART" id="SM00414">
    <property type="entry name" value="H2A"/>
    <property type="match status" value="1"/>
</dbReference>
<comment type="caution">
    <text evidence="6">The sequence shown here is derived from an EMBL/GenBank/DDBJ whole genome shotgun (WGS) entry which is preliminary data.</text>
</comment>
<gene>
    <name evidence="6" type="ORF">BB560_006770</name>
    <name evidence="5" type="ORF">BB560_007089</name>
</gene>
<evidence type="ECO:0000256" key="2">
    <source>
        <dbReference type="RuleBase" id="RU003767"/>
    </source>
</evidence>
<evidence type="ECO:0000313" key="5">
    <source>
        <dbReference type="EMBL" id="PVU85269.1"/>
    </source>
</evidence>
<dbReference type="InterPro" id="IPR009072">
    <property type="entry name" value="Histone-fold"/>
</dbReference>
<dbReference type="InterPro" id="IPR002119">
    <property type="entry name" value="Histone_H2A"/>
</dbReference>
<keyword evidence="2" id="KW-0544">Nucleosome core</keyword>
<accession>A0A2T9Y1S1</accession>
<dbReference type="PRINTS" id="PR00620">
    <property type="entry name" value="HISTONEH2A"/>
</dbReference>
<organism evidence="6 7">
    <name type="scientific">Smittium megazygosporum</name>
    <dbReference type="NCBI Taxonomy" id="133381"/>
    <lineage>
        <taxon>Eukaryota</taxon>
        <taxon>Fungi</taxon>
        <taxon>Fungi incertae sedis</taxon>
        <taxon>Zoopagomycota</taxon>
        <taxon>Kickxellomycotina</taxon>
        <taxon>Harpellomycetes</taxon>
        <taxon>Harpellales</taxon>
        <taxon>Legeriomycetaceae</taxon>
        <taxon>Smittium</taxon>
    </lineage>
</organism>
<reference evidence="6 7" key="1">
    <citation type="journal article" date="2018" name="MBio">
        <title>Comparative Genomics Reveals the Core Gene Toolbox for the Fungus-Insect Symbiosis.</title>
        <authorList>
            <person name="Wang Y."/>
            <person name="Stata M."/>
            <person name="Wang W."/>
            <person name="Stajich J.E."/>
            <person name="White M.M."/>
            <person name="Moncalvo J.M."/>
        </authorList>
    </citation>
    <scope>NUCLEOTIDE SEQUENCE [LARGE SCALE GENOMIC DNA]</scope>
    <source>
        <strain evidence="6 7">SC-DP-2</strain>
    </source>
</reference>
<evidence type="ECO:0000313" key="7">
    <source>
        <dbReference type="Proteomes" id="UP000245609"/>
    </source>
</evidence>
<dbReference type="Pfam" id="PF16211">
    <property type="entry name" value="Histone_H2A_C"/>
    <property type="match status" value="1"/>
</dbReference>
<dbReference type="CDD" id="cd00074">
    <property type="entry name" value="HFD_H2A"/>
    <property type="match status" value="1"/>
</dbReference>
<keyword evidence="2" id="KW-0539">Nucleus</keyword>
<dbReference type="Pfam" id="PF00125">
    <property type="entry name" value="Histone"/>
    <property type="match status" value="1"/>
</dbReference>
<evidence type="ECO:0000256" key="1">
    <source>
        <dbReference type="ARBA" id="ARBA00010691"/>
    </source>
</evidence>
<dbReference type="EMBL" id="MBFS01003506">
    <property type="protein sequence ID" value="PVU86306.1"/>
    <property type="molecule type" value="Genomic_DNA"/>
</dbReference>
<dbReference type="InterPro" id="IPR007125">
    <property type="entry name" value="H2A/H2B/H3"/>
</dbReference>
<dbReference type="FunFam" id="1.10.20.10:FF:000093">
    <property type="entry name" value="Histone H2A"/>
    <property type="match status" value="1"/>
</dbReference>
<dbReference type="AlphaFoldDB" id="A0A2T9Y1S1"/>
<proteinExistence type="inferred from homology"/>
<evidence type="ECO:0000313" key="6">
    <source>
        <dbReference type="EMBL" id="PVU86306.1"/>
    </source>
</evidence>
<keyword evidence="2" id="KW-0158">Chromosome</keyword>
<dbReference type="GO" id="GO:0046982">
    <property type="term" value="F:protein heterodimerization activity"/>
    <property type="evidence" value="ECO:0007669"/>
    <property type="project" value="InterPro"/>
</dbReference>
<dbReference type="SUPFAM" id="SSF47113">
    <property type="entry name" value="Histone-fold"/>
    <property type="match status" value="1"/>
</dbReference>
<dbReference type="GO" id="GO:0005634">
    <property type="term" value="C:nucleus"/>
    <property type="evidence" value="ECO:0007669"/>
    <property type="project" value="UniProtKB-SubCell"/>
</dbReference>
<feature type="domain" description="Histone H2A C-terminal" evidence="4">
    <location>
        <begin position="80"/>
        <end position="111"/>
    </location>
</feature>
<dbReference type="GO" id="GO:0030527">
    <property type="term" value="F:structural constituent of chromatin"/>
    <property type="evidence" value="ECO:0007669"/>
    <property type="project" value="InterPro"/>
</dbReference>
<sequence length="118" mass="12936">MGKSSSIKSGITFPVARIKRFIKKSAPKLRVSPTSAVYMASVLEYLVAETLELAGNAAKDNKKTRITPRHLQLAVRNDHELDKLFSNVVIPQGGVLPNIHSALLPQKSKKKGLEAQTF</sequence>
<dbReference type="GO" id="GO:0000786">
    <property type="term" value="C:nucleosome"/>
    <property type="evidence" value="ECO:0007669"/>
    <property type="project" value="UniProtKB-KW"/>
</dbReference>
<keyword evidence="2" id="KW-0238">DNA-binding</keyword>
<dbReference type="PANTHER" id="PTHR23430">
    <property type="entry name" value="HISTONE H2A"/>
    <property type="match status" value="1"/>
</dbReference>
<comment type="subunit">
    <text evidence="2">The nucleosome is a histone octamer containing two molecules each of H2A, H2B, H3 and H4 assembled in one H3-H4 heterotetramer and two H2A-H2B heterodimers. The octamer wraps approximately 147 bp of DNA.</text>
</comment>
<dbReference type="InterPro" id="IPR032454">
    <property type="entry name" value="Histone_H2A_C"/>
</dbReference>
<dbReference type="OrthoDB" id="9421954at2759"/>
<name>A0A2T9Y1S1_9FUNG</name>
<dbReference type="EMBL" id="MBFS01003696">
    <property type="protein sequence ID" value="PVU85269.1"/>
    <property type="molecule type" value="Genomic_DNA"/>
</dbReference>